<organism evidence="1">
    <name type="scientific">marine sediment metagenome</name>
    <dbReference type="NCBI Taxonomy" id="412755"/>
    <lineage>
        <taxon>unclassified sequences</taxon>
        <taxon>metagenomes</taxon>
        <taxon>ecological metagenomes</taxon>
    </lineage>
</organism>
<accession>X1C7V1</accession>
<protein>
    <submittedName>
        <fullName evidence="1">Uncharacterized protein</fullName>
    </submittedName>
</protein>
<comment type="caution">
    <text evidence="1">The sequence shown here is derived from an EMBL/GenBank/DDBJ whole genome shotgun (WGS) entry which is preliminary data.</text>
</comment>
<dbReference type="AlphaFoldDB" id="X1C7V1"/>
<gene>
    <name evidence="1" type="ORF">S01H4_42630</name>
</gene>
<proteinExistence type="predicted"/>
<feature type="non-terminal residue" evidence="1">
    <location>
        <position position="1"/>
    </location>
</feature>
<name>X1C7V1_9ZZZZ</name>
<dbReference type="EMBL" id="BART01023431">
    <property type="protein sequence ID" value="GAG92463.1"/>
    <property type="molecule type" value="Genomic_DNA"/>
</dbReference>
<reference evidence="1" key="1">
    <citation type="journal article" date="2014" name="Front. Microbiol.">
        <title>High frequency of phylogenetically diverse reductive dehalogenase-homologous genes in deep subseafloor sedimentary metagenomes.</title>
        <authorList>
            <person name="Kawai M."/>
            <person name="Futagami T."/>
            <person name="Toyoda A."/>
            <person name="Takaki Y."/>
            <person name="Nishi S."/>
            <person name="Hori S."/>
            <person name="Arai W."/>
            <person name="Tsubouchi T."/>
            <person name="Morono Y."/>
            <person name="Uchiyama I."/>
            <person name="Ito T."/>
            <person name="Fujiyama A."/>
            <person name="Inagaki F."/>
            <person name="Takami H."/>
        </authorList>
    </citation>
    <scope>NUCLEOTIDE SEQUENCE</scope>
    <source>
        <strain evidence="1">Expedition CK06-06</strain>
    </source>
</reference>
<evidence type="ECO:0000313" key="1">
    <source>
        <dbReference type="EMBL" id="GAG92463.1"/>
    </source>
</evidence>
<sequence>PGIQQAVENMDSGSAKNAVRNDETFFDFHVSQAAIHPTGVYK</sequence>